<geneLocation type="plasmid" evidence="11">
    <name>pMSR2A</name>
</geneLocation>
<proteinExistence type="inferred from homology"/>
<dbReference type="InterPro" id="IPR036388">
    <property type="entry name" value="WH-like_DNA-bd_sf"/>
</dbReference>
<dbReference type="InterPro" id="IPR023768">
    <property type="entry name" value="Tscrpt_reg_HTH_MalT"/>
</dbReference>
<dbReference type="GO" id="GO:0003677">
    <property type="term" value="F:DNA binding"/>
    <property type="evidence" value="ECO:0007669"/>
    <property type="project" value="UniProtKB-KW"/>
</dbReference>
<reference evidence="10" key="3">
    <citation type="submission" date="2023-07" db="EMBL/GenBank/DDBJ databases">
        <title>The extreme plant-growth-promoting properties of Pantoea phytobeneficialis PF55 revealed by functional and genomic analysis.</title>
        <authorList>
            <person name="Nascimento F.X."/>
            <person name="Marcio R.J."/>
        </authorList>
    </citation>
    <scope>NUCLEOTIDE SEQUENCE</scope>
    <source>
        <strain evidence="10">PF55</strain>
    </source>
</reference>
<dbReference type="InterPro" id="IPR016032">
    <property type="entry name" value="Sig_transdc_resp-reg_C-effctor"/>
</dbReference>
<organism evidence="11 12">
    <name type="scientific">Pantoea phytobeneficialis</name>
    <dbReference type="NCBI Taxonomy" id="2052056"/>
    <lineage>
        <taxon>Bacteria</taxon>
        <taxon>Pseudomonadati</taxon>
        <taxon>Pseudomonadota</taxon>
        <taxon>Gammaproteobacteria</taxon>
        <taxon>Enterobacterales</taxon>
        <taxon>Erwiniaceae</taxon>
        <taxon>Pantoea</taxon>
    </lineage>
</organism>
<evidence type="ECO:0000256" key="4">
    <source>
        <dbReference type="ARBA" id="ARBA00023125"/>
    </source>
</evidence>
<dbReference type="KEGG" id="ppho:CTZ24_21840"/>
<evidence type="ECO:0000256" key="7">
    <source>
        <dbReference type="ARBA" id="ARBA00023277"/>
    </source>
</evidence>
<evidence type="ECO:0000259" key="9">
    <source>
        <dbReference type="PROSITE" id="PS50043"/>
    </source>
</evidence>
<dbReference type="GO" id="GO:0045913">
    <property type="term" value="P:positive regulation of carbohydrate metabolic process"/>
    <property type="evidence" value="ECO:0007669"/>
    <property type="project" value="UniProtKB-UniRule"/>
</dbReference>
<comment type="similarity">
    <text evidence="8">Belongs to the MalT family.</text>
</comment>
<dbReference type="Proteomes" id="UP000424872">
    <property type="component" value="Plasmid pMSR2A"/>
</dbReference>
<dbReference type="Proteomes" id="UP001171299">
    <property type="component" value="Unassembled WGS sequence"/>
</dbReference>
<evidence type="ECO:0000256" key="2">
    <source>
        <dbReference type="ARBA" id="ARBA00022840"/>
    </source>
</evidence>
<keyword evidence="1 8" id="KW-0547">Nucleotide-binding</keyword>
<dbReference type="SUPFAM" id="SSF48452">
    <property type="entry name" value="TPR-like"/>
    <property type="match status" value="1"/>
</dbReference>
<dbReference type="HAMAP" id="MF_01247">
    <property type="entry name" value="HTH_type_MalT"/>
    <property type="match status" value="1"/>
</dbReference>
<evidence type="ECO:0000313" key="10">
    <source>
        <dbReference type="EMBL" id="MDO6407123.1"/>
    </source>
</evidence>
<dbReference type="GO" id="GO:0045893">
    <property type="term" value="P:positive regulation of DNA-templated transcription"/>
    <property type="evidence" value="ECO:0007669"/>
    <property type="project" value="UniProtKB-UniRule"/>
</dbReference>
<dbReference type="SUPFAM" id="SSF46894">
    <property type="entry name" value="C-terminal effector domain of the bipartite response regulators"/>
    <property type="match status" value="1"/>
</dbReference>
<accession>A0AAP9H9L9</accession>
<dbReference type="PANTHER" id="PTHR44688">
    <property type="entry name" value="DNA-BINDING TRANSCRIPTIONAL ACTIVATOR DEVR_DOSR"/>
    <property type="match status" value="1"/>
</dbReference>
<dbReference type="NCBIfam" id="NF003420">
    <property type="entry name" value="PRK04841.1"/>
    <property type="match status" value="1"/>
</dbReference>
<evidence type="ECO:0000256" key="5">
    <source>
        <dbReference type="ARBA" id="ARBA00023159"/>
    </source>
</evidence>
<gene>
    <name evidence="8 10" type="primary">malT</name>
    <name evidence="11" type="ORF">CTZ24_21840</name>
    <name evidence="10" type="ORF">Q3404_11085</name>
</gene>
<dbReference type="Pfam" id="PF25873">
    <property type="entry name" value="WHD_MalT"/>
    <property type="match status" value="1"/>
</dbReference>
<evidence type="ECO:0000256" key="3">
    <source>
        <dbReference type="ARBA" id="ARBA00023015"/>
    </source>
</evidence>
<dbReference type="Gene3D" id="1.10.10.10">
    <property type="entry name" value="Winged helix-like DNA-binding domain superfamily/Winged helix DNA-binding domain"/>
    <property type="match status" value="1"/>
</dbReference>
<feature type="binding site" evidence="8">
    <location>
        <begin position="39"/>
        <end position="46"/>
    </location>
    <ligand>
        <name>ATP</name>
        <dbReference type="ChEBI" id="CHEBI:30616"/>
    </ligand>
</feature>
<dbReference type="Gene3D" id="1.25.40.10">
    <property type="entry name" value="Tetratricopeptide repeat domain"/>
    <property type="match status" value="1"/>
</dbReference>
<feature type="domain" description="HTH luxR-type" evidence="9">
    <location>
        <begin position="829"/>
        <end position="894"/>
    </location>
</feature>
<protein>
    <recommendedName>
        <fullName evidence="8">HTH-type transcriptional regulator MalT</fullName>
    </recommendedName>
    <alternativeName>
        <fullName evidence="8">ATP-dependent transcriptional activator MalT</fullName>
    </alternativeName>
</protein>
<dbReference type="Pfam" id="PF17874">
    <property type="entry name" value="TPR_MalT"/>
    <property type="match status" value="1"/>
</dbReference>
<dbReference type="GO" id="GO:0005524">
    <property type="term" value="F:ATP binding"/>
    <property type="evidence" value="ECO:0007669"/>
    <property type="project" value="UniProtKB-UniRule"/>
</dbReference>
<keyword evidence="3 8" id="KW-0805">Transcription regulation</keyword>
<keyword evidence="7 8" id="KW-0119">Carbohydrate metabolism</keyword>
<keyword evidence="11" id="KW-0614">Plasmid</keyword>
<keyword evidence="4 8" id="KW-0238">DNA-binding</keyword>
<evidence type="ECO:0000256" key="8">
    <source>
        <dbReference type="HAMAP-Rule" id="MF_01247"/>
    </source>
</evidence>
<evidence type="ECO:0000256" key="6">
    <source>
        <dbReference type="ARBA" id="ARBA00023163"/>
    </source>
</evidence>
<dbReference type="EMBL" id="CP024637">
    <property type="protein sequence ID" value="QGR09097.1"/>
    <property type="molecule type" value="Genomic_DNA"/>
</dbReference>
<dbReference type="Gene3D" id="3.40.50.300">
    <property type="entry name" value="P-loop containing nucleotide triphosphate hydrolases"/>
    <property type="match status" value="1"/>
</dbReference>
<dbReference type="Pfam" id="PF00196">
    <property type="entry name" value="GerE"/>
    <property type="match status" value="1"/>
</dbReference>
<reference evidence="12" key="1">
    <citation type="submission" date="2017-11" db="EMBL/GenBank/DDBJ databases">
        <title>Genome sequence of Pantoea sp. MSR2.</title>
        <authorList>
            <person name="Nascimento F.X."/>
        </authorList>
    </citation>
    <scope>NUCLEOTIDE SEQUENCE [LARGE SCALE GENOMIC DNA]</scope>
    <source>
        <strain evidence="12">MSR2</strain>
        <plasmid evidence="12">pmsr2a</plasmid>
    </source>
</reference>
<evidence type="ECO:0000313" key="12">
    <source>
        <dbReference type="Proteomes" id="UP000424872"/>
    </source>
</evidence>
<name>A0AAP9H9L9_9GAMM</name>
<dbReference type="SMART" id="SM00421">
    <property type="entry name" value="HTH_LUXR"/>
    <property type="match status" value="1"/>
</dbReference>
<geneLocation type="plasmid" evidence="12">
    <name>pmsr2a</name>
</geneLocation>
<dbReference type="PROSITE" id="PS00622">
    <property type="entry name" value="HTH_LUXR_1"/>
    <property type="match status" value="1"/>
</dbReference>
<keyword evidence="6 8" id="KW-0804">Transcription</keyword>
<dbReference type="CDD" id="cd06170">
    <property type="entry name" value="LuxR_C_like"/>
    <property type="match status" value="1"/>
</dbReference>
<dbReference type="InterPro" id="IPR000792">
    <property type="entry name" value="Tscrpt_reg_LuxR_C"/>
</dbReference>
<evidence type="ECO:0000256" key="1">
    <source>
        <dbReference type="ARBA" id="ARBA00022741"/>
    </source>
</evidence>
<dbReference type="InterPro" id="IPR011990">
    <property type="entry name" value="TPR-like_helical_dom_sf"/>
</dbReference>
<keyword evidence="5 8" id="KW-0010">Activator</keyword>
<dbReference type="PROSITE" id="PS50043">
    <property type="entry name" value="HTH_LUXR_2"/>
    <property type="match status" value="1"/>
</dbReference>
<dbReference type="InterPro" id="IPR027417">
    <property type="entry name" value="P-loop_NTPase"/>
</dbReference>
<dbReference type="InterPro" id="IPR059106">
    <property type="entry name" value="WHD_MalT"/>
</dbReference>
<comment type="activity regulation">
    <text evidence="8">Activated by ATP and maltotriose, which are both required for DNA binding.</text>
</comment>
<dbReference type="RefSeq" id="WP_208726549.1">
    <property type="nucleotide sequence ID" value="NZ_CP024637.1"/>
</dbReference>
<keyword evidence="13" id="KW-1185">Reference proteome</keyword>
<sequence length="900" mass="102800">MLIPSKLSRPVRLESTVTRDRLLQKLTAAGNYRLVLVTSPAGYGKTTLVSQWAADQSNLGWYSLDEGDNHPEPFADYLIAALQQATQGGCPRSELLAQKRQYMNLNALFAQLFIELTEWQKPLWLIVDDYHHITNPAIHEAMRFFLRHQPDNLTVILLSRNLPQLGIANLRVREQMIELSSQQLAFTHQEAKQFFDGRLTAPLACEESNQLCDDVAGWATALQLIALSARQGASSAQDSARRLSGINASHLSDYLVEEVLDNVDVATRHFLLKSALLRSMNDALITCVTGEENGQMRLEEIERQGLFLQRMDNSGQWFSYHPLFGSFLRLRCQWELAAELPAIHRAAAESWMAQGYPREAIHHALASGDAGMLRDVLLVHAWTLFNQSELTLLEASLKTLPWETLLENPRLVLLQAWLMQSQHRFYEVNSLLARFEAACCRDIDEALRGEFNAVRAQVTINNGNAEEAEHLAMLALESLPESCYYSRIVATSVLGEVMHCKGDLVNSLKLMRQTEQMARRDETWHYALWSLIQQSEILFAQGFLQGAYETQERAFVLVNEQHLAQFPLHEFLLRIRAQLMWAWGRLDEAEQAARAGIRVLKGYQQQQQIQCLGLLAQCSLARGNLDNARSHLNRLENLLNNGNWHSDWIANADEVRVIYWQMTGDKQSANTWMRQTAKPAFANNHFLQGQWRNVARAQIMLGNMTQAEVVLDELNDNARALRLMSDLNRNLLLMNQIYWQTDRKVDAQRTLIEALKLARSTGFVSHFVIEGEMMAQQLRQLIQLNILDELDNHRARRILDELNKHHRHKFAHFDEGFVSRLLNHPDVPELIRTSPLTQREWQVLGLIYSGYSNEQIAGELAIAATTIKTHIRNLYQKLGVSHRSQAVNQAQSMLRMMGYV</sequence>
<evidence type="ECO:0000313" key="13">
    <source>
        <dbReference type="Proteomes" id="UP001171299"/>
    </source>
</evidence>
<dbReference type="EMBL" id="JAUOOM010000009">
    <property type="protein sequence ID" value="MDO6407123.1"/>
    <property type="molecule type" value="Genomic_DNA"/>
</dbReference>
<keyword evidence="2 8" id="KW-0067">ATP-binding</keyword>
<dbReference type="AlphaFoldDB" id="A0AAP9H9L9"/>
<evidence type="ECO:0000313" key="11">
    <source>
        <dbReference type="EMBL" id="QGR09097.1"/>
    </source>
</evidence>
<dbReference type="PANTHER" id="PTHR44688:SF16">
    <property type="entry name" value="DNA-BINDING TRANSCRIPTIONAL ACTIVATOR DEVR_DOSR"/>
    <property type="match status" value="1"/>
</dbReference>
<dbReference type="PRINTS" id="PR00038">
    <property type="entry name" value="HTHLUXR"/>
</dbReference>
<comment type="function">
    <text evidence="8">Positively regulates the transcription of the maltose regulon whose gene products are responsible for uptake and catabolism of malto-oligosaccharides. Specifically binds to the promoter region of its target genes, recognizing a short DNA motif called the MalT box.</text>
</comment>
<dbReference type="SUPFAM" id="SSF52540">
    <property type="entry name" value="P-loop containing nucleoside triphosphate hydrolases"/>
    <property type="match status" value="1"/>
</dbReference>
<dbReference type="GO" id="GO:0003700">
    <property type="term" value="F:DNA-binding transcription factor activity"/>
    <property type="evidence" value="ECO:0007669"/>
    <property type="project" value="UniProtKB-UniRule"/>
</dbReference>
<comment type="subunit">
    <text evidence="8">Monomer in solution. Oligomerizes to an active state in the presence of the positive effectors ATP and maltotriose.</text>
</comment>
<reference evidence="11" key="2">
    <citation type="journal article" date="2020" name="Environ. Microbiol.">
        <title>The extreme plant-growth-promoting properties of Pantoea phytobeneficialis MSR2 revealed by functional and genomic analysis.</title>
        <authorList>
            <person name="Nascimento F.X."/>
            <person name="Hernandez A.G."/>
            <person name="Glick B.R."/>
            <person name="Rossi M.J."/>
        </authorList>
    </citation>
    <scope>NUCLEOTIDE SEQUENCE</scope>
    <source>
        <strain evidence="11">MSR2</strain>
    </source>
</reference>
<dbReference type="InterPro" id="IPR041617">
    <property type="entry name" value="TPR_MalT"/>
</dbReference>